<proteinExistence type="predicted"/>
<sequence length="229" mass="26352">MFRSLFPDERPPDSLYETGVDVLHESFLTDDKGYDYLHGRVFLQHGRLVRAACVTYPYSKEPYRHARPAHCHSPPEHSPKRRTKTTQKKTKKPPKSPTKTIKDVNDNTKKEVTNSPKATKKNVKAKCKEAPKREKKLLDNKVVEKKDEAPKPKLAKIEVTATEIKKETKSNWTREEDKTMLQVLKGEAGSEQVFGRIQESLPHRSFTEIKERFCHVMSLLQEMAVGEVT</sequence>
<evidence type="ECO:0000313" key="1">
    <source>
        <dbReference type="EMBL" id="KAI8419881.1"/>
    </source>
</evidence>
<protein>
    <submittedName>
        <fullName evidence="1">Uncharacterized protein</fullName>
    </submittedName>
</protein>
<gene>
    <name evidence="1" type="ORF">MSG28_008508</name>
</gene>
<dbReference type="EMBL" id="CM046114">
    <property type="protein sequence ID" value="KAI8419881.1"/>
    <property type="molecule type" value="Genomic_DNA"/>
</dbReference>
<name>A0ACC0J708_CHOFU</name>
<comment type="caution">
    <text evidence="1">The sequence shown here is derived from an EMBL/GenBank/DDBJ whole genome shotgun (WGS) entry which is preliminary data.</text>
</comment>
<organism evidence="1 2">
    <name type="scientific">Choristoneura fumiferana</name>
    <name type="common">Spruce budworm moth</name>
    <name type="synonym">Archips fumiferana</name>
    <dbReference type="NCBI Taxonomy" id="7141"/>
    <lineage>
        <taxon>Eukaryota</taxon>
        <taxon>Metazoa</taxon>
        <taxon>Ecdysozoa</taxon>
        <taxon>Arthropoda</taxon>
        <taxon>Hexapoda</taxon>
        <taxon>Insecta</taxon>
        <taxon>Pterygota</taxon>
        <taxon>Neoptera</taxon>
        <taxon>Endopterygota</taxon>
        <taxon>Lepidoptera</taxon>
        <taxon>Glossata</taxon>
        <taxon>Ditrysia</taxon>
        <taxon>Tortricoidea</taxon>
        <taxon>Tortricidae</taxon>
        <taxon>Tortricinae</taxon>
        <taxon>Choristoneura</taxon>
    </lineage>
</organism>
<evidence type="ECO:0000313" key="2">
    <source>
        <dbReference type="Proteomes" id="UP001064048"/>
    </source>
</evidence>
<dbReference type="Proteomes" id="UP001064048">
    <property type="component" value="Chromosome 14"/>
</dbReference>
<keyword evidence="2" id="KW-1185">Reference proteome</keyword>
<reference evidence="1 2" key="1">
    <citation type="journal article" date="2022" name="Genome Biol. Evol.">
        <title>The Spruce Budworm Genome: Reconstructing the Evolutionary History of Antifreeze Proteins.</title>
        <authorList>
            <person name="Beliveau C."/>
            <person name="Gagne P."/>
            <person name="Picq S."/>
            <person name="Vernygora O."/>
            <person name="Keeling C.I."/>
            <person name="Pinkney K."/>
            <person name="Doucet D."/>
            <person name="Wen F."/>
            <person name="Johnston J.S."/>
            <person name="Maaroufi H."/>
            <person name="Boyle B."/>
            <person name="Laroche J."/>
            <person name="Dewar K."/>
            <person name="Juretic N."/>
            <person name="Blackburn G."/>
            <person name="Nisole A."/>
            <person name="Brunet B."/>
            <person name="Brandao M."/>
            <person name="Lumley L."/>
            <person name="Duan J."/>
            <person name="Quan G."/>
            <person name="Lucarotti C.J."/>
            <person name="Roe A.D."/>
            <person name="Sperling F.A.H."/>
            <person name="Levesque R.C."/>
            <person name="Cusson M."/>
        </authorList>
    </citation>
    <scope>NUCLEOTIDE SEQUENCE [LARGE SCALE GENOMIC DNA]</scope>
    <source>
        <strain evidence="1">Glfc:IPQL:Cfum</strain>
    </source>
</reference>
<accession>A0ACC0J708</accession>